<accession>A0A9N9TFE8</accession>
<dbReference type="Gene3D" id="3.30.160.60">
    <property type="entry name" value="Classic Zinc Finger"/>
    <property type="match status" value="1"/>
</dbReference>
<evidence type="ECO:0000256" key="1">
    <source>
        <dbReference type="SAM" id="MobiDB-lite"/>
    </source>
</evidence>
<feature type="domain" description="C2H2-type" evidence="2">
    <location>
        <begin position="67"/>
        <end position="87"/>
    </location>
</feature>
<feature type="domain" description="C2H2-type" evidence="2">
    <location>
        <begin position="145"/>
        <end position="165"/>
    </location>
</feature>
<proteinExistence type="predicted"/>
<dbReference type="EMBL" id="OU898284">
    <property type="protein sequence ID" value="CAG9840418.1"/>
    <property type="molecule type" value="Genomic_DNA"/>
</dbReference>
<feature type="region of interest" description="Disordered" evidence="1">
    <location>
        <begin position="39"/>
        <end position="62"/>
    </location>
</feature>
<evidence type="ECO:0000259" key="2">
    <source>
        <dbReference type="PROSITE" id="PS00028"/>
    </source>
</evidence>
<evidence type="ECO:0000313" key="3">
    <source>
        <dbReference type="EMBL" id="CAG9840418.1"/>
    </source>
</evidence>
<sequence>MVNEQLVLVFKLRELHRKRSLKRLKTNLNPDGKQKIIRSKIIKRNSERPRKNPHHPPPMKLDEPISCDNCSEQFETNLAFAYHSLTHNVDGKYSCHLCQYRSSYRVKKKIKIKKEPSQKKPKLEKFKKEPSPLPELVKLEEPRICSICKVEFDYDVDFAVHSIKHNKDNKYTCHLCPNYQNIRRDRMELHIRRHDKKYTPEYKSLAAGVKNVGLVTK</sequence>
<evidence type="ECO:0000313" key="4">
    <source>
        <dbReference type="Proteomes" id="UP001153709"/>
    </source>
</evidence>
<reference evidence="3" key="1">
    <citation type="submission" date="2022-01" db="EMBL/GenBank/DDBJ databases">
        <authorList>
            <person name="King R."/>
        </authorList>
    </citation>
    <scope>NUCLEOTIDE SEQUENCE</scope>
</reference>
<dbReference type="Proteomes" id="UP001153709">
    <property type="component" value="Chromosome 9"/>
</dbReference>
<dbReference type="InterPro" id="IPR013087">
    <property type="entry name" value="Znf_C2H2_type"/>
</dbReference>
<gene>
    <name evidence="3" type="ORF">DIABBA_LOCUS13061</name>
</gene>
<name>A0A9N9TFE8_DIABA</name>
<dbReference type="SMART" id="SM00355">
    <property type="entry name" value="ZnF_C2H2"/>
    <property type="match status" value="3"/>
</dbReference>
<dbReference type="PROSITE" id="PS00028">
    <property type="entry name" value="ZINC_FINGER_C2H2_1"/>
    <property type="match status" value="2"/>
</dbReference>
<keyword evidence="4" id="KW-1185">Reference proteome</keyword>
<dbReference type="AlphaFoldDB" id="A0A9N9TFE8"/>
<protein>
    <recommendedName>
        <fullName evidence="2">C2H2-type domain-containing protein</fullName>
    </recommendedName>
</protein>
<dbReference type="OrthoDB" id="1095242at2759"/>
<organism evidence="3 4">
    <name type="scientific">Diabrotica balteata</name>
    <name type="common">Banded cucumber beetle</name>
    <dbReference type="NCBI Taxonomy" id="107213"/>
    <lineage>
        <taxon>Eukaryota</taxon>
        <taxon>Metazoa</taxon>
        <taxon>Ecdysozoa</taxon>
        <taxon>Arthropoda</taxon>
        <taxon>Hexapoda</taxon>
        <taxon>Insecta</taxon>
        <taxon>Pterygota</taxon>
        <taxon>Neoptera</taxon>
        <taxon>Endopterygota</taxon>
        <taxon>Coleoptera</taxon>
        <taxon>Polyphaga</taxon>
        <taxon>Cucujiformia</taxon>
        <taxon>Chrysomeloidea</taxon>
        <taxon>Chrysomelidae</taxon>
        <taxon>Galerucinae</taxon>
        <taxon>Diabroticina</taxon>
        <taxon>Diabroticites</taxon>
        <taxon>Diabrotica</taxon>
    </lineage>
</organism>